<protein>
    <submittedName>
        <fullName evidence="2">Uncharacterized protein</fullName>
    </submittedName>
</protein>
<proteinExistence type="predicted"/>
<accession>A0A1A9X2S4</accession>
<dbReference type="AlphaFoldDB" id="A0A1A9X2S4"/>
<keyword evidence="3" id="KW-1185">Reference proteome</keyword>
<organism evidence="2 3">
    <name type="scientific">Glossina brevipalpis</name>
    <dbReference type="NCBI Taxonomy" id="37001"/>
    <lineage>
        <taxon>Eukaryota</taxon>
        <taxon>Metazoa</taxon>
        <taxon>Ecdysozoa</taxon>
        <taxon>Arthropoda</taxon>
        <taxon>Hexapoda</taxon>
        <taxon>Insecta</taxon>
        <taxon>Pterygota</taxon>
        <taxon>Neoptera</taxon>
        <taxon>Endopterygota</taxon>
        <taxon>Diptera</taxon>
        <taxon>Brachycera</taxon>
        <taxon>Muscomorpha</taxon>
        <taxon>Hippoboscoidea</taxon>
        <taxon>Glossinidae</taxon>
        <taxon>Glossina</taxon>
    </lineage>
</organism>
<evidence type="ECO:0000313" key="3">
    <source>
        <dbReference type="Proteomes" id="UP000091820"/>
    </source>
</evidence>
<evidence type="ECO:0000313" key="2">
    <source>
        <dbReference type="EnsemblMetazoa" id="GBRI042213-PA"/>
    </source>
</evidence>
<feature type="region of interest" description="Disordered" evidence="1">
    <location>
        <begin position="121"/>
        <end position="143"/>
    </location>
</feature>
<name>A0A1A9X2S4_9MUSC</name>
<dbReference type="Proteomes" id="UP000091820">
    <property type="component" value="Unassembled WGS sequence"/>
</dbReference>
<reference evidence="2" key="2">
    <citation type="submission" date="2020-05" db="UniProtKB">
        <authorList>
            <consortium name="EnsemblMetazoa"/>
        </authorList>
    </citation>
    <scope>IDENTIFICATION</scope>
    <source>
        <strain evidence="2">IAEA</strain>
    </source>
</reference>
<dbReference type="EnsemblMetazoa" id="GBRI042213-RA">
    <property type="protein sequence ID" value="GBRI042213-PA"/>
    <property type="gene ID" value="GBRI042213"/>
</dbReference>
<sequence length="143" mass="15798">MEVPSSPVFMRKVVEALFPKHVHNGDDEGVPHEINVKLAVPGTLPMVTICTRLEASGTLCTVNDAIRIKHELESRIASDGNSRATQEQLVTTAAARRTASGNKGRCFRRAGKWNSRIHQNDGRWQTQHPPTDVRPCEPFGYAA</sequence>
<dbReference type="STRING" id="37001.A0A1A9X2S4"/>
<reference evidence="3" key="1">
    <citation type="submission" date="2014-03" db="EMBL/GenBank/DDBJ databases">
        <authorList>
            <person name="Aksoy S."/>
            <person name="Warren W."/>
            <person name="Wilson R.K."/>
        </authorList>
    </citation>
    <scope>NUCLEOTIDE SEQUENCE [LARGE SCALE GENOMIC DNA]</scope>
    <source>
        <strain evidence="3">IAEA</strain>
    </source>
</reference>
<evidence type="ECO:0000256" key="1">
    <source>
        <dbReference type="SAM" id="MobiDB-lite"/>
    </source>
</evidence>
<dbReference type="VEuPathDB" id="VectorBase:GBRI042213"/>